<feature type="compositionally biased region" description="Acidic residues" evidence="1">
    <location>
        <begin position="153"/>
        <end position="163"/>
    </location>
</feature>
<proteinExistence type="predicted"/>
<accession>A0A438JXS5</accession>
<dbReference type="PANTHER" id="PTHR10826">
    <property type="entry name" value="COMPLEMENT COMPONENT 1"/>
    <property type="match status" value="1"/>
</dbReference>
<evidence type="ECO:0000313" key="3">
    <source>
        <dbReference type="Proteomes" id="UP000288805"/>
    </source>
</evidence>
<organism evidence="2 3">
    <name type="scientific">Vitis vinifera</name>
    <name type="common">Grape</name>
    <dbReference type="NCBI Taxonomy" id="29760"/>
    <lineage>
        <taxon>Eukaryota</taxon>
        <taxon>Viridiplantae</taxon>
        <taxon>Streptophyta</taxon>
        <taxon>Embryophyta</taxon>
        <taxon>Tracheophyta</taxon>
        <taxon>Spermatophyta</taxon>
        <taxon>Magnoliopsida</taxon>
        <taxon>eudicotyledons</taxon>
        <taxon>Gunneridae</taxon>
        <taxon>Pentapetalae</taxon>
        <taxon>rosids</taxon>
        <taxon>Vitales</taxon>
        <taxon>Vitaceae</taxon>
        <taxon>Viteae</taxon>
        <taxon>Vitis</taxon>
    </lineage>
</organism>
<gene>
    <name evidence="2" type="primary">VvCHDp000194_2</name>
    <name evidence="2" type="ORF">CK203_010105</name>
</gene>
<comment type="caution">
    <text evidence="2">The sequence shown here is derived from an EMBL/GenBank/DDBJ whole genome shotgun (WGS) entry which is preliminary data.</text>
</comment>
<sequence length="273" mass="30665">MAVTTILRRSISSVMPLAVRVVQRNHHHSALFTALYHGSLFHKPSLRPFASTLHFYSSSAKRPSSDDNLLRVLESEIKYSEESDDHDGHPEVGVPVESPKGSNMNGSRNEEAPDGFPFEIQDNPGQQTISLAREYQGEVIKVEVHMPDLVTGEGDDDNNDDDNEKGNQSSIPLVVSVSKKNGPFLEFGCTAFADEIAIDSLSVKNPEISEEQIAYEGPDFTDLDENLQKAFHKYLEIRGIKPSTTNFLHEYMINKDSREYLLWLKNLKKFVEA</sequence>
<protein>
    <submittedName>
        <fullName evidence="2">Uncharacterized protein, mitochondrial</fullName>
    </submittedName>
</protein>
<dbReference type="Proteomes" id="UP000288805">
    <property type="component" value="Unassembled WGS sequence"/>
</dbReference>
<dbReference type="InterPro" id="IPR003428">
    <property type="entry name" value="MAM33"/>
</dbReference>
<dbReference type="AlphaFoldDB" id="A0A438JXS5"/>
<dbReference type="PANTHER" id="PTHR10826:SF41">
    <property type="entry name" value="MITOCHONDRIAL GLYCOPROTEIN FAMILY PROTEIN"/>
    <property type="match status" value="1"/>
</dbReference>
<dbReference type="FunFam" id="3.10.280.10:FF:000002">
    <property type="entry name" value="Mitochondrial glycoprotein family protein"/>
    <property type="match status" value="1"/>
</dbReference>
<dbReference type="SUPFAM" id="SSF54529">
    <property type="entry name" value="Mitochondrial glycoprotein MAM33-like"/>
    <property type="match status" value="1"/>
</dbReference>
<dbReference type="Pfam" id="PF02330">
    <property type="entry name" value="MAM33"/>
    <property type="match status" value="1"/>
</dbReference>
<feature type="compositionally biased region" description="Basic and acidic residues" evidence="1">
    <location>
        <begin position="80"/>
        <end position="90"/>
    </location>
</feature>
<feature type="region of interest" description="Disordered" evidence="1">
    <location>
        <begin position="146"/>
        <end position="171"/>
    </location>
</feature>
<dbReference type="EMBL" id="QGNW01000023">
    <property type="protein sequence ID" value="RVX13739.1"/>
    <property type="molecule type" value="Genomic_DNA"/>
</dbReference>
<dbReference type="Gene3D" id="3.10.280.10">
    <property type="entry name" value="Mitochondrial glycoprotein"/>
    <property type="match status" value="1"/>
</dbReference>
<evidence type="ECO:0000256" key="1">
    <source>
        <dbReference type="SAM" id="MobiDB-lite"/>
    </source>
</evidence>
<feature type="region of interest" description="Disordered" evidence="1">
    <location>
        <begin position="80"/>
        <end position="123"/>
    </location>
</feature>
<evidence type="ECO:0000313" key="2">
    <source>
        <dbReference type="EMBL" id="RVX13739.1"/>
    </source>
</evidence>
<reference evidence="2 3" key="1">
    <citation type="journal article" date="2018" name="PLoS Genet.">
        <title>Population sequencing reveals clonal diversity and ancestral inbreeding in the grapevine cultivar Chardonnay.</title>
        <authorList>
            <person name="Roach M.J."/>
            <person name="Johnson D.L."/>
            <person name="Bohlmann J."/>
            <person name="van Vuuren H.J."/>
            <person name="Jones S.J."/>
            <person name="Pretorius I.S."/>
            <person name="Schmidt S.A."/>
            <person name="Borneman A.R."/>
        </authorList>
    </citation>
    <scope>NUCLEOTIDE SEQUENCE [LARGE SCALE GENOMIC DNA]</scope>
    <source>
        <strain evidence="3">cv. Chardonnay</strain>
        <tissue evidence="2">Leaf</tissue>
    </source>
</reference>
<name>A0A438JXS5_VITVI</name>
<dbReference type="GO" id="GO:0005759">
    <property type="term" value="C:mitochondrial matrix"/>
    <property type="evidence" value="ECO:0007669"/>
    <property type="project" value="InterPro"/>
</dbReference>
<dbReference type="InterPro" id="IPR036561">
    <property type="entry name" value="MAM33_sf"/>
</dbReference>